<dbReference type="InterPro" id="IPR001347">
    <property type="entry name" value="SIS_dom"/>
</dbReference>
<reference evidence="8" key="1">
    <citation type="submission" date="2016-06" db="EMBL/GenBank/DDBJ databases">
        <authorList>
            <person name="Varghese N."/>
            <person name="Submissions Spin"/>
        </authorList>
    </citation>
    <scope>NUCLEOTIDE SEQUENCE [LARGE SCALE GENOMIC DNA]</scope>
    <source>
        <strain evidence="8">DSM 43816</strain>
    </source>
</reference>
<dbReference type="PROSITE" id="PS51071">
    <property type="entry name" value="HTH_RPIR"/>
    <property type="match status" value="1"/>
</dbReference>
<dbReference type="SUPFAM" id="SSF46689">
    <property type="entry name" value="Homeodomain-like"/>
    <property type="match status" value="1"/>
</dbReference>
<evidence type="ECO:0000256" key="1">
    <source>
        <dbReference type="ARBA" id="ARBA00023015"/>
    </source>
</evidence>
<dbReference type="PROSITE" id="PS51464">
    <property type="entry name" value="SIS"/>
    <property type="match status" value="1"/>
</dbReference>
<dbReference type="GO" id="GO:0003700">
    <property type="term" value="F:DNA-binding transcription factor activity"/>
    <property type="evidence" value="ECO:0007669"/>
    <property type="project" value="InterPro"/>
</dbReference>
<keyword evidence="3" id="KW-0804">Transcription</keyword>
<evidence type="ECO:0000256" key="4">
    <source>
        <dbReference type="SAM" id="MobiDB-lite"/>
    </source>
</evidence>
<gene>
    <name evidence="7" type="ORF">GA0070618_3309</name>
</gene>
<dbReference type="GO" id="GO:1901135">
    <property type="term" value="P:carbohydrate derivative metabolic process"/>
    <property type="evidence" value="ECO:0007669"/>
    <property type="project" value="InterPro"/>
</dbReference>
<dbReference type="Proteomes" id="UP000198253">
    <property type="component" value="Chromosome I"/>
</dbReference>
<dbReference type="PANTHER" id="PTHR30514:SF1">
    <property type="entry name" value="HTH-TYPE TRANSCRIPTIONAL REGULATOR HEXR-RELATED"/>
    <property type="match status" value="1"/>
</dbReference>
<dbReference type="GO" id="GO:0003677">
    <property type="term" value="F:DNA binding"/>
    <property type="evidence" value="ECO:0007669"/>
    <property type="project" value="UniProtKB-KW"/>
</dbReference>
<dbReference type="InterPro" id="IPR000281">
    <property type="entry name" value="HTH_RpiR"/>
</dbReference>
<keyword evidence="8" id="KW-1185">Reference proteome</keyword>
<sequence>MAKSPKISARNEPGDPARSGPGGSASRSHETGGLIVHISGLLPSLSPAEQRVARLVVADPADAARRTITDLATAAETSEATVIRFCRSVGMDGYPQLRIRLAAEAARRIEPPDARVVGGDIPPGADLAQIIATIAFNDARAVEETAEQLDPAVCEQVVEAISQAGRIDIYGAGASGFVASDFQQKLHRIGRTAFYFPDVHTALTSAALLGRGDVALGISHTGTTSDVIEVLEQARAQGAATVALTNYPRSPITEGADFVLTTAARETTYRSGAMASRLAQLTVVDCLFVGVAARNRAKARKALEVTAEAVRSHRVGSTRRKA</sequence>
<organism evidence="7 8">
    <name type="scientific">Micromonospora echinospora</name>
    <name type="common">Micromonospora purpurea</name>
    <dbReference type="NCBI Taxonomy" id="1877"/>
    <lineage>
        <taxon>Bacteria</taxon>
        <taxon>Bacillati</taxon>
        <taxon>Actinomycetota</taxon>
        <taxon>Actinomycetes</taxon>
        <taxon>Micromonosporales</taxon>
        <taxon>Micromonosporaceae</taxon>
        <taxon>Micromonospora</taxon>
    </lineage>
</organism>
<feature type="domain" description="HTH rpiR-type" evidence="5">
    <location>
        <begin position="32"/>
        <end position="108"/>
    </location>
</feature>
<evidence type="ECO:0000259" key="5">
    <source>
        <dbReference type="PROSITE" id="PS51071"/>
    </source>
</evidence>
<keyword evidence="2" id="KW-0238">DNA-binding</keyword>
<dbReference type="InterPro" id="IPR046348">
    <property type="entry name" value="SIS_dom_sf"/>
</dbReference>
<protein>
    <submittedName>
        <fullName evidence="7">Transcriptional regulator, RpiR family</fullName>
    </submittedName>
</protein>
<evidence type="ECO:0000256" key="2">
    <source>
        <dbReference type="ARBA" id="ARBA00023125"/>
    </source>
</evidence>
<dbReference type="PANTHER" id="PTHR30514">
    <property type="entry name" value="GLUCOKINASE"/>
    <property type="match status" value="1"/>
</dbReference>
<evidence type="ECO:0000313" key="8">
    <source>
        <dbReference type="Proteomes" id="UP000198253"/>
    </source>
</evidence>
<feature type="region of interest" description="Disordered" evidence="4">
    <location>
        <begin position="1"/>
        <end position="30"/>
    </location>
</feature>
<dbReference type="Gene3D" id="1.10.10.10">
    <property type="entry name" value="Winged helix-like DNA-binding domain superfamily/Winged helix DNA-binding domain"/>
    <property type="match status" value="1"/>
</dbReference>
<dbReference type="Pfam" id="PF01380">
    <property type="entry name" value="SIS"/>
    <property type="match status" value="1"/>
</dbReference>
<dbReference type="InterPro" id="IPR009057">
    <property type="entry name" value="Homeodomain-like_sf"/>
</dbReference>
<accession>A0A1C4XSG6</accession>
<keyword evidence="1" id="KW-0805">Transcription regulation</keyword>
<dbReference type="Gene3D" id="3.40.50.10490">
    <property type="entry name" value="Glucose-6-phosphate isomerase like protein, domain 1"/>
    <property type="match status" value="1"/>
</dbReference>
<dbReference type="Pfam" id="PF01418">
    <property type="entry name" value="HTH_6"/>
    <property type="match status" value="1"/>
</dbReference>
<evidence type="ECO:0000259" key="6">
    <source>
        <dbReference type="PROSITE" id="PS51464"/>
    </source>
</evidence>
<proteinExistence type="predicted"/>
<dbReference type="InParanoid" id="A0A1C4XSG6"/>
<dbReference type="AlphaFoldDB" id="A0A1C4XSG6"/>
<evidence type="ECO:0000256" key="3">
    <source>
        <dbReference type="ARBA" id="ARBA00023163"/>
    </source>
</evidence>
<feature type="domain" description="SIS" evidence="6">
    <location>
        <begin position="157"/>
        <end position="297"/>
    </location>
</feature>
<evidence type="ECO:0000313" key="7">
    <source>
        <dbReference type="EMBL" id="SCF11459.1"/>
    </source>
</evidence>
<name>A0A1C4XSG6_MICEC</name>
<dbReference type="InterPro" id="IPR035472">
    <property type="entry name" value="RpiR-like_SIS"/>
</dbReference>
<dbReference type="EMBL" id="LT607413">
    <property type="protein sequence ID" value="SCF11459.1"/>
    <property type="molecule type" value="Genomic_DNA"/>
</dbReference>
<dbReference type="GO" id="GO:0097367">
    <property type="term" value="F:carbohydrate derivative binding"/>
    <property type="evidence" value="ECO:0007669"/>
    <property type="project" value="InterPro"/>
</dbReference>
<dbReference type="CDD" id="cd05013">
    <property type="entry name" value="SIS_RpiR"/>
    <property type="match status" value="1"/>
</dbReference>
<dbReference type="InterPro" id="IPR036388">
    <property type="entry name" value="WH-like_DNA-bd_sf"/>
</dbReference>
<dbReference type="SUPFAM" id="SSF53697">
    <property type="entry name" value="SIS domain"/>
    <property type="match status" value="1"/>
</dbReference>
<dbReference type="InterPro" id="IPR047640">
    <property type="entry name" value="RpiR-like"/>
</dbReference>